<evidence type="ECO:0000256" key="6">
    <source>
        <dbReference type="ARBA" id="ARBA00023136"/>
    </source>
</evidence>
<dbReference type="OrthoDB" id="9770347at2"/>
<sequence length="475" mass="53839">MALDKLLKKGLLWSALEVLVKRVFDFFVKLVLARLLFPEEFGVVGMAAVFTTFVQVVSEMGIGAALIQRKKEELKEIHFQTAFWFGFVWSVVLYLLVFFVLTPLIADFYNEPILLKVIPILSLPILISSINNVNKAQLMRELDFKKLAIVNNSSSIIAGVGAILLAVNDFGIWALVFNAVVPFFVAIPLLFYATKWVPKLVWDRVAFKEIFSFGIYTFGTALILNIAANIDYLVIGKLVDAAALGAYTLAFMLTGLVSSQITSMLNRVMFPFYSSIQSNINNVKSYYLKVVGYSALLIYPIMLSLIVLAGPILSMLFGDKWVDTKVPLRILSVAVLVNVFTSSYNLLYRSLGRPRLEMKILFCMLIFVIIPSITIGGYYYDVRGVAYGILLASIINFVVVSILLYRHFNIRLITIVKQLMPSIIAFILTFYIITSLYLYTEIHSIILLVFLFVVFYSICYLFYKKEVKNIFKKFI</sequence>
<feature type="transmembrane region" description="Helical" evidence="7">
    <location>
        <begin position="146"/>
        <end position="166"/>
    </location>
</feature>
<evidence type="ECO:0000313" key="9">
    <source>
        <dbReference type="Proteomes" id="UP000199321"/>
    </source>
</evidence>
<dbReference type="Pfam" id="PF13440">
    <property type="entry name" value="Polysacc_synt_3"/>
    <property type="match status" value="1"/>
</dbReference>
<keyword evidence="9" id="KW-1185">Reference proteome</keyword>
<feature type="transmembrane region" description="Helical" evidence="7">
    <location>
        <begin position="328"/>
        <end position="348"/>
    </location>
</feature>
<protein>
    <submittedName>
        <fullName evidence="8">Membrane protein involved in the export of O-antigen and teichoic acid</fullName>
    </submittedName>
</protein>
<feature type="transmembrane region" description="Helical" evidence="7">
    <location>
        <begin position="213"/>
        <end position="235"/>
    </location>
</feature>
<evidence type="ECO:0000313" key="8">
    <source>
        <dbReference type="EMBL" id="SDF01470.1"/>
    </source>
</evidence>
<feature type="transmembrane region" description="Helical" evidence="7">
    <location>
        <begin position="386"/>
        <end position="407"/>
    </location>
</feature>
<evidence type="ECO:0000256" key="2">
    <source>
        <dbReference type="ARBA" id="ARBA00007430"/>
    </source>
</evidence>
<evidence type="ECO:0000256" key="4">
    <source>
        <dbReference type="ARBA" id="ARBA00022692"/>
    </source>
</evidence>
<dbReference type="PANTHER" id="PTHR30250">
    <property type="entry name" value="PST FAMILY PREDICTED COLANIC ACID TRANSPORTER"/>
    <property type="match status" value="1"/>
</dbReference>
<dbReference type="RefSeq" id="WP_093144831.1">
    <property type="nucleotide sequence ID" value="NZ_BMWO01000004.1"/>
</dbReference>
<dbReference type="CDD" id="cd13127">
    <property type="entry name" value="MATE_tuaB_like"/>
    <property type="match status" value="1"/>
</dbReference>
<feature type="transmembrane region" description="Helical" evidence="7">
    <location>
        <begin position="79"/>
        <end position="101"/>
    </location>
</feature>
<dbReference type="EMBL" id="FNBA01000004">
    <property type="protein sequence ID" value="SDF01470.1"/>
    <property type="molecule type" value="Genomic_DNA"/>
</dbReference>
<keyword evidence="6 7" id="KW-0472">Membrane</keyword>
<feature type="transmembrane region" description="Helical" evidence="7">
    <location>
        <begin position="172"/>
        <end position="192"/>
    </location>
</feature>
<dbReference type="PANTHER" id="PTHR30250:SF10">
    <property type="entry name" value="LIPOPOLYSACCHARIDE BIOSYNTHESIS PROTEIN WZXC"/>
    <property type="match status" value="1"/>
</dbReference>
<dbReference type="InterPro" id="IPR050833">
    <property type="entry name" value="Poly_Biosynth_Transport"/>
</dbReference>
<feature type="transmembrane region" description="Helical" evidence="7">
    <location>
        <begin position="419"/>
        <end position="439"/>
    </location>
</feature>
<feature type="transmembrane region" description="Helical" evidence="7">
    <location>
        <begin position="113"/>
        <end position="134"/>
    </location>
</feature>
<comment type="subcellular location">
    <subcellularLocation>
        <location evidence="1">Cell membrane</location>
        <topology evidence="1">Multi-pass membrane protein</topology>
    </subcellularLocation>
</comment>
<evidence type="ECO:0000256" key="1">
    <source>
        <dbReference type="ARBA" id="ARBA00004651"/>
    </source>
</evidence>
<organism evidence="8 9">
    <name type="scientific">Ulvibacter litoralis</name>
    <dbReference type="NCBI Taxonomy" id="227084"/>
    <lineage>
        <taxon>Bacteria</taxon>
        <taxon>Pseudomonadati</taxon>
        <taxon>Bacteroidota</taxon>
        <taxon>Flavobacteriia</taxon>
        <taxon>Flavobacteriales</taxon>
        <taxon>Flavobacteriaceae</taxon>
        <taxon>Ulvibacter</taxon>
    </lineage>
</organism>
<evidence type="ECO:0000256" key="5">
    <source>
        <dbReference type="ARBA" id="ARBA00022989"/>
    </source>
</evidence>
<comment type="similarity">
    <text evidence="2">Belongs to the polysaccharide synthase family.</text>
</comment>
<evidence type="ECO:0000256" key="7">
    <source>
        <dbReference type="SAM" id="Phobius"/>
    </source>
</evidence>
<keyword evidence="4 7" id="KW-0812">Transmembrane</keyword>
<dbReference type="GO" id="GO:0005886">
    <property type="term" value="C:plasma membrane"/>
    <property type="evidence" value="ECO:0007669"/>
    <property type="project" value="UniProtKB-SubCell"/>
</dbReference>
<gene>
    <name evidence="8" type="ORF">SAMN05421855_104173</name>
</gene>
<dbReference type="Proteomes" id="UP000199321">
    <property type="component" value="Unassembled WGS sequence"/>
</dbReference>
<name>A0A1G7HLX1_9FLAO</name>
<proteinExistence type="inferred from homology"/>
<keyword evidence="3" id="KW-1003">Cell membrane</keyword>
<dbReference type="AlphaFoldDB" id="A0A1G7HLX1"/>
<feature type="transmembrane region" description="Helical" evidence="7">
    <location>
        <begin position="445"/>
        <end position="463"/>
    </location>
</feature>
<keyword evidence="5 7" id="KW-1133">Transmembrane helix</keyword>
<evidence type="ECO:0000256" key="3">
    <source>
        <dbReference type="ARBA" id="ARBA00022475"/>
    </source>
</evidence>
<accession>A0A1G7HLX1</accession>
<feature type="transmembrane region" description="Helical" evidence="7">
    <location>
        <begin position="286"/>
        <end position="308"/>
    </location>
</feature>
<dbReference type="STRING" id="227084.SAMN05421855_104173"/>
<reference evidence="8 9" key="1">
    <citation type="submission" date="2016-10" db="EMBL/GenBank/DDBJ databases">
        <authorList>
            <person name="de Groot N.N."/>
        </authorList>
    </citation>
    <scope>NUCLEOTIDE SEQUENCE [LARGE SCALE GENOMIC DNA]</scope>
    <source>
        <strain evidence="8 9">DSM 16195</strain>
    </source>
</reference>
<feature type="transmembrane region" description="Helical" evidence="7">
    <location>
        <begin position="241"/>
        <end position="265"/>
    </location>
</feature>
<feature type="transmembrane region" description="Helical" evidence="7">
    <location>
        <begin position="360"/>
        <end position="380"/>
    </location>
</feature>
<feature type="transmembrane region" description="Helical" evidence="7">
    <location>
        <begin position="43"/>
        <end position="67"/>
    </location>
</feature>